<keyword evidence="2" id="KW-1185">Reference proteome</keyword>
<dbReference type="EMBL" id="CP109441">
    <property type="protein sequence ID" value="WUV44854.1"/>
    <property type="molecule type" value="Genomic_DNA"/>
</dbReference>
<reference evidence="1" key="1">
    <citation type="submission" date="2022-10" db="EMBL/GenBank/DDBJ databases">
        <title>The complete genomes of actinobacterial strains from the NBC collection.</title>
        <authorList>
            <person name="Joergensen T.S."/>
            <person name="Alvarez Arevalo M."/>
            <person name="Sterndorff E.B."/>
            <person name="Faurdal D."/>
            <person name="Vuksanovic O."/>
            <person name="Mourched A.-S."/>
            <person name="Charusanti P."/>
            <person name="Shaw S."/>
            <person name="Blin K."/>
            <person name="Weber T."/>
        </authorList>
    </citation>
    <scope>NUCLEOTIDE SEQUENCE</scope>
    <source>
        <strain evidence="1">NBC_01482</strain>
    </source>
</reference>
<evidence type="ECO:0000313" key="2">
    <source>
        <dbReference type="Proteomes" id="UP001432062"/>
    </source>
</evidence>
<dbReference type="Proteomes" id="UP001432062">
    <property type="component" value="Chromosome"/>
</dbReference>
<dbReference type="RefSeq" id="WP_329408013.1">
    <property type="nucleotide sequence ID" value="NZ_CP109441.1"/>
</dbReference>
<accession>A0ABZ1YSY9</accession>
<organism evidence="1 2">
    <name type="scientific">Nocardia vinacea</name>
    <dbReference type="NCBI Taxonomy" id="96468"/>
    <lineage>
        <taxon>Bacteria</taxon>
        <taxon>Bacillati</taxon>
        <taxon>Actinomycetota</taxon>
        <taxon>Actinomycetes</taxon>
        <taxon>Mycobacteriales</taxon>
        <taxon>Nocardiaceae</taxon>
        <taxon>Nocardia</taxon>
    </lineage>
</organism>
<proteinExistence type="predicted"/>
<protein>
    <submittedName>
        <fullName evidence="1">Uncharacterized protein</fullName>
    </submittedName>
</protein>
<evidence type="ECO:0000313" key="1">
    <source>
        <dbReference type="EMBL" id="WUV44854.1"/>
    </source>
</evidence>
<sequence length="175" mass="19608">MVDLPGYTPYLKGTVEMINGAAEEMLFAQLPRYTHRQTQISGAPVDPDQPALTFEAFVAEVLAWVEWWNTQHAIDELGGRAPLESWLADPTPVHEVDETKLWMFTLEDSRRQRKITTKGIGFGRGRHYVAEWMVGLVGTARCGSGTCLITPARLRCSTRIPVSLWAPPNSVWTVI</sequence>
<name>A0ABZ1YSY9_9NOCA</name>
<gene>
    <name evidence="1" type="ORF">OG563_37880</name>
</gene>